<gene>
    <name evidence="1" type="ORF">FRZ06_11790</name>
</gene>
<evidence type="ECO:0000313" key="1">
    <source>
        <dbReference type="EMBL" id="QOX63966.1"/>
    </source>
</evidence>
<reference evidence="1" key="1">
    <citation type="submission" date="2019-08" db="EMBL/GenBank/DDBJ databases">
        <title>Genome sequence of Clostridiales bacterium MT110.</title>
        <authorList>
            <person name="Cao J."/>
        </authorList>
    </citation>
    <scope>NUCLEOTIDE SEQUENCE</scope>
    <source>
        <strain evidence="1">MT110</strain>
    </source>
</reference>
<proteinExistence type="predicted"/>
<accession>A0ACD1ACB3</accession>
<dbReference type="Proteomes" id="UP000594014">
    <property type="component" value="Chromosome"/>
</dbReference>
<name>A0ACD1ACB3_9FIRM</name>
<evidence type="ECO:0000313" key="2">
    <source>
        <dbReference type="Proteomes" id="UP000594014"/>
    </source>
</evidence>
<protein>
    <submittedName>
        <fullName evidence="1">Uncharacterized protein</fullName>
    </submittedName>
</protein>
<organism evidence="1 2">
    <name type="scientific">Anoxybacterium hadale</name>
    <dbReference type="NCBI Taxonomy" id="3408580"/>
    <lineage>
        <taxon>Bacteria</taxon>
        <taxon>Bacillati</taxon>
        <taxon>Bacillota</taxon>
        <taxon>Clostridia</taxon>
        <taxon>Peptostreptococcales</taxon>
        <taxon>Anaerovoracaceae</taxon>
        <taxon>Anoxybacterium</taxon>
    </lineage>
</organism>
<sequence>MDPLITIETVPISIEYVEKKAAHPSNHSANLRFSQEADRLTIQSNPIDITPVDTFEYNNSVDLYNLSYTATAQYSSDGSLSMHVQMGNYKTDAFNYNHVNRGIDNIVSFLPQALRSSPKQSSGLENLQINFDVSQVSNLPPVSNINTSFLPPDLELKVVERPKVIIKYVGGPLYIPKSADPEYVPPEDFNQIFDGRPNIDIKA</sequence>
<dbReference type="EMBL" id="CP042469">
    <property type="protein sequence ID" value="QOX63966.1"/>
    <property type="molecule type" value="Genomic_DNA"/>
</dbReference>
<keyword evidence="2" id="KW-1185">Reference proteome</keyword>